<keyword evidence="1" id="KW-0805">Transcription regulation</keyword>
<dbReference type="Pfam" id="PF12802">
    <property type="entry name" value="MarR_2"/>
    <property type="match status" value="1"/>
</dbReference>
<protein>
    <submittedName>
        <fullName evidence="6">Winged helix-turn-helix transcriptional regulator</fullName>
    </submittedName>
</protein>
<feature type="domain" description="HTH marR-type" evidence="5">
    <location>
        <begin position="15"/>
        <end position="155"/>
    </location>
</feature>
<dbReference type="PROSITE" id="PS01117">
    <property type="entry name" value="HTH_MARR_1"/>
    <property type="match status" value="1"/>
</dbReference>
<dbReference type="Proteomes" id="UP000584642">
    <property type="component" value="Unassembled WGS sequence"/>
</dbReference>
<evidence type="ECO:0000256" key="1">
    <source>
        <dbReference type="ARBA" id="ARBA00023015"/>
    </source>
</evidence>
<evidence type="ECO:0000256" key="3">
    <source>
        <dbReference type="ARBA" id="ARBA00023163"/>
    </source>
</evidence>
<name>A0ABX2TIL1_9PROT</name>
<reference evidence="6 7" key="1">
    <citation type="submission" date="2020-05" db="EMBL/GenBank/DDBJ databases">
        <title>Azospirillum oleiclasticum sp. nov, a nitrogen-fixing and heavy crude oil-emulsifying bacterium isolated from the crude oil of Yumen Oilfield.</title>
        <authorList>
            <person name="Wu D."/>
            <person name="Cai M."/>
            <person name="Zhang X."/>
        </authorList>
    </citation>
    <scope>NUCLEOTIDE SEQUENCE [LARGE SCALE GENOMIC DNA]</scope>
    <source>
        <strain evidence="6 7">ROY-1-1-2</strain>
    </source>
</reference>
<dbReference type="InterPro" id="IPR023187">
    <property type="entry name" value="Tscrpt_reg_MarR-type_CS"/>
</dbReference>
<dbReference type="PANTHER" id="PTHR33164:SF44">
    <property type="entry name" value="TRANSCRIPTIONAL REGULATORY PROTEIN"/>
    <property type="match status" value="1"/>
</dbReference>
<dbReference type="InterPro" id="IPR039422">
    <property type="entry name" value="MarR/SlyA-like"/>
</dbReference>
<evidence type="ECO:0000256" key="2">
    <source>
        <dbReference type="ARBA" id="ARBA00023125"/>
    </source>
</evidence>
<dbReference type="PANTHER" id="PTHR33164">
    <property type="entry name" value="TRANSCRIPTIONAL REGULATOR, MARR FAMILY"/>
    <property type="match status" value="1"/>
</dbReference>
<keyword evidence="2" id="KW-0238">DNA-binding</keyword>
<dbReference type="InterPro" id="IPR036388">
    <property type="entry name" value="WH-like_DNA-bd_sf"/>
</dbReference>
<evidence type="ECO:0000259" key="5">
    <source>
        <dbReference type="PROSITE" id="PS50995"/>
    </source>
</evidence>
<proteinExistence type="predicted"/>
<evidence type="ECO:0000313" key="6">
    <source>
        <dbReference type="EMBL" id="NYZ23018.1"/>
    </source>
</evidence>
<evidence type="ECO:0000256" key="4">
    <source>
        <dbReference type="SAM" id="MobiDB-lite"/>
    </source>
</evidence>
<keyword evidence="7" id="KW-1185">Reference proteome</keyword>
<dbReference type="EMBL" id="JABFDB010000023">
    <property type="protein sequence ID" value="NYZ23018.1"/>
    <property type="molecule type" value="Genomic_DNA"/>
</dbReference>
<comment type="caution">
    <text evidence="6">The sequence shown here is derived from an EMBL/GenBank/DDBJ whole genome shotgun (WGS) entry which is preliminary data.</text>
</comment>
<dbReference type="Gene3D" id="1.10.10.10">
    <property type="entry name" value="Winged helix-like DNA-binding domain superfamily/Winged helix DNA-binding domain"/>
    <property type="match status" value="1"/>
</dbReference>
<dbReference type="InterPro" id="IPR000835">
    <property type="entry name" value="HTH_MarR-typ"/>
</dbReference>
<dbReference type="PROSITE" id="PS50995">
    <property type="entry name" value="HTH_MARR_2"/>
    <property type="match status" value="1"/>
</dbReference>
<gene>
    <name evidence="6" type="ORF">HND93_25200</name>
</gene>
<dbReference type="SMART" id="SM00347">
    <property type="entry name" value="HTH_MARR"/>
    <property type="match status" value="1"/>
</dbReference>
<dbReference type="SUPFAM" id="SSF46785">
    <property type="entry name" value="Winged helix' DNA-binding domain"/>
    <property type="match status" value="1"/>
</dbReference>
<evidence type="ECO:0000313" key="7">
    <source>
        <dbReference type="Proteomes" id="UP000584642"/>
    </source>
</evidence>
<dbReference type="InterPro" id="IPR036390">
    <property type="entry name" value="WH_DNA-bd_sf"/>
</dbReference>
<accession>A0ABX2TIL1</accession>
<organism evidence="6 7">
    <name type="scientific">Azospirillum oleiclasticum</name>
    <dbReference type="NCBI Taxonomy" id="2735135"/>
    <lineage>
        <taxon>Bacteria</taxon>
        <taxon>Pseudomonadati</taxon>
        <taxon>Pseudomonadota</taxon>
        <taxon>Alphaproteobacteria</taxon>
        <taxon>Rhodospirillales</taxon>
        <taxon>Azospirillaceae</taxon>
        <taxon>Azospirillum</taxon>
    </lineage>
</organism>
<keyword evidence="3" id="KW-0804">Transcription</keyword>
<feature type="region of interest" description="Disordered" evidence="4">
    <location>
        <begin position="163"/>
        <end position="183"/>
    </location>
</feature>
<sequence length="183" mass="21139">MAVPTVDHAYAPEDWADLTDSQLRLGLELVFFSHIELAADADAILADYGFGRPHHRVLYFVARRPGITVNEILAILRVTNQALSRVMNQLIEAELIEQRHDSADRRRRQHYLTPKGAALDHQLCQEQFRRVRRAYQSLPRDAVLGFWATLNAMIAEEDRRQLSEPLPDLPWDQPKQPKRVRKA</sequence>